<dbReference type="SUPFAM" id="SSF109604">
    <property type="entry name" value="HD-domain/PDEase-like"/>
    <property type="match status" value="1"/>
</dbReference>
<dbReference type="Proteomes" id="UP000648257">
    <property type="component" value="Unassembled WGS sequence"/>
</dbReference>
<evidence type="ECO:0000313" key="2">
    <source>
        <dbReference type="Proteomes" id="UP000648257"/>
    </source>
</evidence>
<keyword evidence="2" id="KW-1185">Reference proteome</keyword>
<gene>
    <name evidence="1" type="ORF">H8K52_02445</name>
</gene>
<organism evidence="1 2">
    <name type="scientific">Undibacterium seohonense</name>
    <dbReference type="NCBI Taxonomy" id="1344950"/>
    <lineage>
        <taxon>Bacteria</taxon>
        <taxon>Pseudomonadati</taxon>
        <taxon>Pseudomonadota</taxon>
        <taxon>Betaproteobacteria</taxon>
        <taxon>Burkholderiales</taxon>
        <taxon>Oxalobacteraceae</taxon>
        <taxon>Undibacterium</taxon>
    </lineage>
</organism>
<comment type="caution">
    <text evidence="1">The sequence shown here is derived from an EMBL/GenBank/DDBJ whole genome shotgun (WGS) entry which is preliminary data.</text>
</comment>
<sequence length="140" mass="15522">MSTIEKAIQVATRAHAGRIGEDGDPEILHPLRVMMRLQADDERQTAILHDVIEDGGMTPEELRAEGFSDEIILAVETLTGRMGESYDDYIRRVLPVPLAARVKRADVEEHASVVSRLPVCAEQIERMGNYERARAALATA</sequence>
<name>A0ABR6X1G2_9BURK</name>
<reference evidence="1 2" key="1">
    <citation type="submission" date="2020-08" db="EMBL/GenBank/DDBJ databases">
        <title>Novel species isolated from subtropical streams in China.</title>
        <authorList>
            <person name="Lu H."/>
        </authorList>
    </citation>
    <scope>NUCLEOTIDE SEQUENCE [LARGE SCALE GENOMIC DNA]</scope>
    <source>
        <strain evidence="1 2">KACC 16656</strain>
    </source>
</reference>
<accession>A0ABR6X1G2</accession>
<evidence type="ECO:0000313" key="1">
    <source>
        <dbReference type="EMBL" id="MBC3806204.1"/>
    </source>
</evidence>
<dbReference type="EMBL" id="JACOFW010000002">
    <property type="protein sequence ID" value="MBC3806204.1"/>
    <property type="molecule type" value="Genomic_DNA"/>
</dbReference>
<proteinExistence type="predicted"/>
<dbReference type="RefSeq" id="WP_186921092.1">
    <property type="nucleotide sequence ID" value="NZ_JACOFW010000002.1"/>
</dbReference>
<protein>
    <submittedName>
        <fullName evidence="1">GTP pyrophosphokinase</fullName>
    </submittedName>
</protein>
<dbReference type="Gene3D" id="1.10.3210.10">
    <property type="entry name" value="Hypothetical protein af1432"/>
    <property type="match status" value="1"/>
</dbReference>